<dbReference type="PANTHER" id="PTHR23014">
    <property type="entry name" value="F-BOX A PROTEIN"/>
    <property type="match status" value="1"/>
</dbReference>
<dbReference type="InterPro" id="IPR001810">
    <property type="entry name" value="F-box_dom"/>
</dbReference>
<gene>
    <name evidence="3" type="ORF">CRE_23441</name>
</gene>
<evidence type="ECO:0000259" key="2">
    <source>
        <dbReference type="Pfam" id="PF01827"/>
    </source>
</evidence>
<dbReference type="InterPro" id="IPR002900">
    <property type="entry name" value="DUF38/FTH_CAE_spp"/>
</dbReference>
<evidence type="ECO:0000259" key="1">
    <source>
        <dbReference type="Pfam" id="PF00646"/>
    </source>
</evidence>
<dbReference type="HOGENOM" id="CLU_030831_0_2_1"/>
<dbReference type="EMBL" id="DS268444">
    <property type="protein sequence ID" value="EFP01654.1"/>
    <property type="molecule type" value="Genomic_DNA"/>
</dbReference>
<reference evidence="3" key="1">
    <citation type="submission" date="2007-07" db="EMBL/GenBank/DDBJ databases">
        <title>PCAP assembly of the Caenorhabditis remanei genome.</title>
        <authorList>
            <consortium name="The Caenorhabditis remanei Sequencing Consortium"/>
            <person name="Wilson R.K."/>
        </authorList>
    </citation>
    <scope>NUCLEOTIDE SEQUENCE [LARGE SCALE GENOMIC DNA]</scope>
    <source>
        <strain evidence="3">PB4641</strain>
    </source>
</reference>
<organism evidence="4">
    <name type="scientific">Caenorhabditis remanei</name>
    <name type="common">Caenorhabditis vulgaris</name>
    <dbReference type="NCBI Taxonomy" id="31234"/>
    <lineage>
        <taxon>Eukaryota</taxon>
        <taxon>Metazoa</taxon>
        <taxon>Ecdysozoa</taxon>
        <taxon>Nematoda</taxon>
        <taxon>Chromadorea</taxon>
        <taxon>Rhabditida</taxon>
        <taxon>Rhabditina</taxon>
        <taxon>Rhabditomorpha</taxon>
        <taxon>Rhabditoidea</taxon>
        <taxon>Rhabditidae</taxon>
        <taxon>Peloderinae</taxon>
        <taxon>Caenorhabditis</taxon>
    </lineage>
</organism>
<dbReference type="AlphaFoldDB" id="E3MGS3"/>
<accession>E3MGS3</accession>
<proteinExistence type="predicted"/>
<dbReference type="Pfam" id="PF01827">
    <property type="entry name" value="FTH"/>
    <property type="match status" value="1"/>
</dbReference>
<dbReference type="Proteomes" id="UP000008281">
    <property type="component" value="Unassembled WGS sequence"/>
</dbReference>
<sequence>MTDDSALLRLPTVAKNHILYFCDYLEIARLRKVCHSLRNHIDLFKPDSHVKEVRLGARERAEICFDSENSSKIWIGYKEADDGCTVACKTHMGSPPATTIYGLDPMDALMQDFKIYLRHLKTPLTKLKLDEVSCDPLLQMMRSQTFKLKTNKLHLSELSSAQILAILPFFDANCLKNLIVENGEALGVFQELFETEIANVRQISHLKKFIGHISRATATDVEFLKNTFIRSPLFKRCTMEVDVDIDVLSIKEAFGAPSFDTMEGHSNRWHFHIPNDTTSVLLVEVICKQILQINRINRSIVIPGAVIIY</sequence>
<evidence type="ECO:0000313" key="3">
    <source>
        <dbReference type="EMBL" id="EFP01654.1"/>
    </source>
</evidence>
<dbReference type="InParanoid" id="E3MGS3"/>
<dbReference type="PANTHER" id="PTHR23014:SF1">
    <property type="entry name" value="DUF38 DOMAIN-CONTAINING PROTEIN-RELATED"/>
    <property type="match status" value="1"/>
</dbReference>
<feature type="domain" description="F-box" evidence="1">
    <location>
        <begin position="7"/>
        <end position="46"/>
    </location>
</feature>
<keyword evidence="4" id="KW-1185">Reference proteome</keyword>
<protein>
    <recommendedName>
        <fullName evidence="5">F-box domain-containing protein</fullName>
    </recommendedName>
</protein>
<feature type="domain" description="DUF38" evidence="2">
    <location>
        <begin position="137"/>
        <end position="196"/>
    </location>
</feature>
<evidence type="ECO:0008006" key="5">
    <source>
        <dbReference type="Google" id="ProtNLM"/>
    </source>
</evidence>
<dbReference type="Pfam" id="PF00646">
    <property type="entry name" value="F-box"/>
    <property type="match status" value="1"/>
</dbReference>
<evidence type="ECO:0000313" key="4">
    <source>
        <dbReference type="Proteomes" id="UP000008281"/>
    </source>
</evidence>
<name>E3MGS3_CAERE</name>